<evidence type="ECO:0000256" key="3">
    <source>
        <dbReference type="ARBA" id="ARBA00012750"/>
    </source>
</evidence>
<evidence type="ECO:0000256" key="10">
    <source>
        <dbReference type="ARBA" id="ARBA00030554"/>
    </source>
</evidence>
<evidence type="ECO:0000259" key="12">
    <source>
        <dbReference type="Pfam" id="PF02676"/>
    </source>
</evidence>
<evidence type="ECO:0000256" key="4">
    <source>
        <dbReference type="ARBA" id="ARBA00016536"/>
    </source>
</evidence>
<comment type="similarity">
    <text evidence="2">Belongs to the TYW3 family.</text>
</comment>
<dbReference type="Proteomes" id="UP001142055">
    <property type="component" value="Chromosome 3"/>
</dbReference>
<accession>A0A9Q0RJF3</accession>
<dbReference type="InterPro" id="IPR003827">
    <property type="entry name" value="tRNA_yW-synthesising"/>
</dbReference>
<dbReference type="GO" id="GO:0032259">
    <property type="term" value="P:methylation"/>
    <property type="evidence" value="ECO:0007669"/>
    <property type="project" value="UniProtKB-KW"/>
</dbReference>
<dbReference type="EC" id="2.1.1.282" evidence="3"/>
<dbReference type="PANTHER" id="PTHR48418">
    <property type="entry name" value="TRNA WYBUTOSINE-SYNTHESIZING PROTEIN 3"/>
    <property type="match status" value="1"/>
</dbReference>
<comment type="caution">
    <text evidence="13">The sequence shown here is derived from an EMBL/GenBank/DDBJ whole genome shotgun (WGS) entry which is preliminary data.</text>
</comment>
<dbReference type="OMA" id="TWLYVSH"/>
<evidence type="ECO:0000313" key="13">
    <source>
        <dbReference type="EMBL" id="KAJ6217943.1"/>
    </source>
</evidence>
<comment type="function">
    <text evidence="9">Probable S-adenosyl-L-methionine-dependent methyltransferase that acts as a component of the wybutosine biosynthesis pathway. Wybutosine is a hyper modified guanosine with a tricyclic base found at the 3'-position adjacent to the anticodon of eukaryotic phenylalanine tRNA.</text>
</comment>
<protein>
    <recommendedName>
        <fullName evidence="4">tRNA wybutosine-synthesizing protein 3 homolog</fullName>
        <ecNumber evidence="3">2.1.1.282</ecNumber>
    </recommendedName>
    <alternativeName>
        <fullName evidence="10">tRNA(Phe) 7-((3-amino-3-carboxypropyl)-4-demethylwyosine(37)-N(4))-methyltransferase</fullName>
    </alternativeName>
</protein>
<dbReference type="InterPro" id="IPR036602">
    <property type="entry name" value="tRNA_yW-synthesising-like_sf"/>
</dbReference>
<keyword evidence="5" id="KW-0489">Methyltransferase</keyword>
<dbReference type="SUPFAM" id="SSF111278">
    <property type="entry name" value="SSo0622-like"/>
    <property type="match status" value="1"/>
</dbReference>
<evidence type="ECO:0000313" key="14">
    <source>
        <dbReference type="Proteomes" id="UP001142055"/>
    </source>
</evidence>
<evidence type="ECO:0000256" key="11">
    <source>
        <dbReference type="ARBA" id="ARBA00049202"/>
    </source>
</evidence>
<keyword evidence="6" id="KW-0808">Transferase</keyword>
<dbReference type="PANTHER" id="PTHR48418:SF1">
    <property type="entry name" value="TRNA WYBUTOSINE-SYNTHESIZING PROTEIN 3"/>
    <property type="match status" value="1"/>
</dbReference>
<evidence type="ECO:0000256" key="6">
    <source>
        <dbReference type="ARBA" id="ARBA00022679"/>
    </source>
</evidence>
<gene>
    <name evidence="13" type="ORF">RDWZM_009100</name>
</gene>
<sequence length="218" mass="24461">MDCHHNHDSGDEPNHDPQFLNAKKQALSSVDRSIAGQIDEPIVELVKFINSNRNYYTTSSCSGRVIVSGTQKMASSTTIKEGRDWLFVSHGPEIENGEQFARTIVESALEKELDSATLKFEPLILHIRAQSIDSASQLVRLAVQSGLRESGMIISTKGRSTVAVRSNNRIEMPLIIQGRLIINQDQLIQLVPIINEKFRNNRDAIERFESTLVESFKE</sequence>
<dbReference type="AlphaFoldDB" id="A0A9Q0RJF3"/>
<evidence type="ECO:0000256" key="1">
    <source>
        <dbReference type="ARBA" id="ARBA00004797"/>
    </source>
</evidence>
<evidence type="ECO:0000256" key="2">
    <source>
        <dbReference type="ARBA" id="ARBA00008569"/>
    </source>
</evidence>
<dbReference type="GO" id="GO:0008168">
    <property type="term" value="F:methyltransferase activity"/>
    <property type="evidence" value="ECO:0007669"/>
    <property type="project" value="UniProtKB-KW"/>
</dbReference>
<reference evidence="13" key="1">
    <citation type="submission" date="2022-12" db="EMBL/GenBank/DDBJ databases">
        <title>Genome assemblies of Blomia tropicalis.</title>
        <authorList>
            <person name="Cui Y."/>
        </authorList>
    </citation>
    <scope>NUCLEOTIDE SEQUENCE</scope>
    <source>
        <tissue evidence="13">Adult mites</tissue>
    </source>
</reference>
<comment type="pathway">
    <text evidence="1">tRNA modification; wybutosine-tRNA(Phe) biosynthesis.</text>
</comment>
<dbReference type="Gene3D" id="3.30.1960.10">
    <property type="entry name" value="tRNA wybutosine-synthesizing-like"/>
    <property type="match status" value="1"/>
</dbReference>
<comment type="catalytic activity">
    <reaction evidence="11">
        <text>4-demethyl-7-[(3S)-3-amino-3-carboxypropyl]wyosine(37) in tRNA(Phe) + S-adenosyl-L-methionine = 7-[(3S)-3-amino-3-carboxypropyl]wyosine(37) in tRNA(Phe) + S-adenosyl-L-homocysteine + H(+)</text>
        <dbReference type="Rhea" id="RHEA:36635"/>
        <dbReference type="Rhea" id="RHEA-COMP:10378"/>
        <dbReference type="Rhea" id="RHEA-COMP:10379"/>
        <dbReference type="ChEBI" id="CHEBI:15378"/>
        <dbReference type="ChEBI" id="CHEBI:57856"/>
        <dbReference type="ChEBI" id="CHEBI:59789"/>
        <dbReference type="ChEBI" id="CHEBI:73543"/>
        <dbReference type="ChEBI" id="CHEBI:73550"/>
        <dbReference type="EC" id="2.1.1.282"/>
    </reaction>
</comment>
<dbReference type="Pfam" id="PF02676">
    <property type="entry name" value="TYW3"/>
    <property type="match status" value="1"/>
</dbReference>
<dbReference type="OrthoDB" id="263283at2759"/>
<keyword evidence="8" id="KW-0819">tRNA processing</keyword>
<keyword evidence="14" id="KW-1185">Reference proteome</keyword>
<name>A0A9Q0RJF3_BLOTA</name>
<keyword evidence="7" id="KW-0949">S-adenosyl-L-methionine</keyword>
<dbReference type="GO" id="GO:0008033">
    <property type="term" value="P:tRNA processing"/>
    <property type="evidence" value="ECO:0007669"/>
    <property type="project" value="UniProtKB-KW"/>
</dbReference>
<dbReference type="EMBL" id="JAPWDV010000003">
    <property type="protein sequence ID" value="KAJ6217943.1"/>
    <property type="molecule type" value="Genomic_DNA"/>
</dbReference>
<evidence type="ECO:0000256" key="5">
    <source>
        <dbReference type="ARBA" id="ARBA00022603"/>
    </source>
</evidence>
<evidence type="ECO:0000256" key="7">
    <source>
        <dbReference type="ARBA" id="ARBA00022691"/>
    </source>
</evidence>
<evidence type="ECO:0000256" key="9">
    <source>
        <dbReference type="ARBA" id="ARBA00025378"/>
    </source>
</evidence>
<organism evidence="13 14">
    <name type="scientific">Blomia tropicalis</name>
    <name type="common">Mite</name>
    <dbReference type="NCBI Taxonomy" id="40697"/>
    <lineage>
        <taxon>Eukaryota</taxon>
        <taxon>Metazoa</taxon>
        <taxon>Ecdysozoa</taxon>
        <taxon>Arthropoda</taxon>
        <taxon>Chelicerata</taxon>
        <taxon>Arachnida</taxon>
        <taxon>Acari</taxon>
        <taxon>Acariformes</taxon>
        <taxon>Sarcoptiformes</taxon>
        <taxon>Astigmata</taxon>
        <taxon>Glycyphagoidea</taxon>
        <taxon>Echimyopodidae</taxon>
        <taxon>Blomia</taxon>
    </lineage>
</organism>
<evidence type="ECO:0000256" key="8">
    <source>
        <dbReference type="ARBA" id="ARBA00022694"/>
    </source>
</evidence>
<feature type="domain" description="tRNA wybutosine-synthesizing protein" evidence="12">
    <location>
        <begin position="23"/>
        <end position="212"/>
    </location>
</feature>
<proteinExistence type="inferred from homology"/>